<protein>
    <submittedName>
        <fullName evidence="1">Uncharacterized protein</fullName>
    </submittedName>
</protein>
<reference evidence="1" key="1">
    <citation type="submission" date="2021-11" db="EMBL/GenBank/DDBJ databases">
        <title>Development of a sustainable strategy for remediation of hydrocarbon-contaminated territories based on the waste exchange concept.</title>
        <authorList>
            <person name="Elkin A."/>
        </authorList>
    </citation>
    <scope>NUCLEOTIDE SEQUENCE</scope>
    <source>
        <strain evidence="1">IEGM 757</strain>
    </source>
</reference>
<dbReference type="Proteomes" id="UP001198630">
    <property type="component" value="Unassembled WGS sequence"/>
</dbReference>
<evidence type="ECO:0000313" key="2">
    <source>
        <dbReference type="Proteomes" id="UP001198630"/>
    </source>
</evidence>
<gene>
    <name evidence="1" type="ORF">LQ384_24560</name>
</gene>
<dbReference type="RefSeq" id="WP_230792367.1">
    <property type="nucleotide sequence ID" value="NZ_JAJNCO010000018.1"/>
</dbReference>
<accession>A0AAW4XPD3</accession>
<comment type="caution">
    <text evidence="1">The sequence shown here is derived from an EMBL/GenBank/DDBJ whole genome shotgun (WGS) entry which is preliminary data.</text>
</comment>
<organism evidence="1 2">
    <name type="scientific">Rhodococcus rhodochrous</name>
    <dbReference type="NCBI Taxonomy" id="1829"/>
    <lineage>
        <taxon>Bacteria</taxon>
        <taxon>Bacillati</taxon>
        <taxon>Actinomycetota</taxon>
        <taxon>Actinomycetes</taxon>
        <taxon>Mycobacteriales</taxon>
        <taxon>Nocardiaceae</taxon>
        <taxon>Rhodococcus</taxon>
    </lineage>
</organism>
<name>A0AAW4XPD3_RHORH</name>
<evidence type="ECO:0000313" key="1">
    <source>
        <dbReference type="EMBL" id="MCD2114287.1"/>
    </source>
</evidence>
<dbReference type="AlphaFoldDB" id="A0AAW4XPD3"/>
<proteinExistence type="predicted"/>
<sequence length="54" mass="5743">MATLQAGAGTALSAFAELDEFDVLTYVSDCSSVVVVAITRIDIEVSLQPPGERW</sequence>
<dbReference type="EMBL" id="JAJNCO010000018">
    <property type="protein sequence ID" value="MCD2114287.1"/>
    <property type="molecule type" value="Genomic_DNA"/>
</dbReference>